<sequence length="472" mass="49273">MSWKRKHEVHFVLLRPGRPPTTSSGRGTPSIRSYFAPIAGPPPPGRGFQQGPPPPGRGFHQGPPPFGRGTPTGPPSSGGRTPSGPPRTPQGGPASFHSGSPSTPSYLSGSHPRSPTIGPPGQSTTQRGSPSGQFTGLRTSSSGPLPGSPVSGTQPPRSRAPTIGSVGHPGPTTESRSPPGQFTGLRTSSSGPLPGSPLSRQAQLARVPTHESQRSHPSAGASPSTPARALAGSPSLGRGTPGSGSPSSRPLGSSPASGGGIPSRPRATTSSSHGTPSKPPKIIYKTFRVTKELTASDIEFLKTSGGVQGFIPLKIGDFGAIPNITKNFVGEELANYPQVQLLQNGPDGLKPRKDTPFANGVCLVPTSIIEIGVLVKEEPNLVDETYLPNPSLKLELRQNASPLLRFFESFMSSMTTRETQKQLKLYGVNEAVVDIAGEANKRGNFIQELINGMEHCGTLDVFQNGIPQFKEI</sequence>
<reference evidence="2" key="1">
    <citation type="journal article" date="2020" name="bioRxiv">
        <title>Historical genomics reveals the evolutionary mechanisms behind multiple outbreaks of the host-specific coffee wilt pathogen Fusarium xylarioides.</title>
        <authorList>
            <person name="Peck D."/>
            <person name="Nowell R.W."/>
            <person name="Flood J."/>
            <person name="Ryan M.J."/>
            <person name="Barraclough T.G."/>
        </authorList>
    </citation>
    <scope>NUCLEOTIDE SEQUENCE</scope>
    <source>
        <strain evidence="2">IMI 127659i</strain>
    </source>
</reference>
<accession>A0A9P7HXT9</accession>
<dbReference type="Proteomes" id="UP000750502">
    <property type="component" value="Unassembled WGS sequence"/>
</dbReference>
<feature type="compositionally biased region" description="Low complexity" evidence="1">
    <location>
        <begin position="67"/>
        <end position="82"/>
    </location>
</feature>
<dbReference type="OrthoDB" id="10682378at2759"/>
<feature type="region of interest" description="Disordered" evidence="1">
    <location>
        <begin position="1"/>
        <end position="282"/>
    </location>
</feature>
<name>A0A9P7HXT9_9HYPO</name>
<feature type="compositionally biased region" description="Polar residues" evidence="1">
    <location>
        <begin position="97"/>
        <end position="113"/>
    </location>
</feature>
<gene>
    <name evidence="2" type="ORF">H9Q72_004483</name>
</gene>
<feature type="compositionally biased region" description="Low complexity" evidence="1">
    <location>
        <begin position="232"/>
        <end position="266"/>
    </location>
</feature>
<feature type="compositionally biased region" description="Polar residues" evidence="1">
    <location>
        <begin position="172"/>
        <end position="187"/>
    </location>
</feature>
<protein>
    <submittedName>
        <fullName evidence="2">Uncharacterized protein</fullName>
    </submittedName>
</protein>
<comment type="caution">
    <text evidence="2">The sequence shown here is derived from an EMBL/GenBank/DDBJ whole genome shotgun (WGS) entry which is preliminary data.</text>
</comment>
<evidence type="ECO:0000256" key="1">
    <source>
        <dbReference type="SAM" id="MobiDB-lite"/>
    </source>
</evidence>
<feature type="compositionally biased region" description="Pro residues" evidence="1">
    <location>
        <begin position="39"/>
        <end position="66"/>
    </location>
</feature>
<feature type="compositionally biased region" description="Polar residues" evidence="1">
    <location>
        <begin position="20"/>
        <end position="31"/>
    </location>
</feature>
<evidence type="ECO:0000313" key="3">
    <source>
        <dbReference type="Proteomes" id="UP000750502"/>
    </source>
</evidence>
<reference evidence="2" key="2">
    <citation type="submission" date="2020-10" db="EMBL/GenBank/DDBJ databases">
        <authorList>
            <person name="Peck L.D."/>
            <person name="Nowell R.W."/>
            <person name="Flood J."/>
            <person name="Ryan M.J."/>
            <person name="Barraclough T.G."/>
        </authorList>
    </citation>
    <scope>NUCLEOTIDE SEQUENCE</scope>
    <source>
        <strain evidence="2">IMI 127659i</strain>
    </source>
</reference>
<dbReference type="AlphaFoldDB" id="A0A9P7HXT9"/>
<feature type="compositionally biased region" description="Low complexity" evidence="1">
    <location>
        <begin position="188"/>
        <end position="199"/>
    </location>
</feature>
<proteinExistence type="predicted"/>
<feature type="compositionally biased region" description="Polar residues" evidence="1">
    <location>
        <begin position="121"/>
        <end position="139"/>
    </location>
</feature>
<dbReference type="EMBL" id="JADFTT010000118">
    <property type="protein sequence ID" value="KAG5767786.1"/>
    <property type="molecule type" value="Genomic_DNA"/>
</dbReference>
<feature type="compositionally biased region" description="Low complexity" evidence="1">
    <location>
        <begin position="140"/>
        <end position="152"/>
    </location>
</feature>
<keyword evidence="3" id="KW-1185">Reference proteome</keyword>
<organism evidence="2 3">
    <name type="scientific">Fusarium xylarioides</name>
    <dbReference type="NCBI Taxonomy" id="221167"/>
    <lineage>
        <taxon>Eukaryota</taxon>
        <taxon>Fungi</taxon>
        <taxon>Dikarya</taxon>
        <taxon>Ascomycota</taxon>
        <taxon>Pezizomycotina</taxon>
        <taxon>Sordariomycetes</taxon>
        <taxon>Hypocreomycetidae</taxon>
        <taxon>Hypocreales</taxon>
        <taxon>Nectriaceae</taxon>
        <taxon>Fusarium</taxon>
        <taxon>Fusarium fujikuroi species complex</taxon>
    </lineage>
</organism>
<evidence type="ECO:0000313" key="2">
    <source>
        <dbReference type="EMBL" id="KAG5767786.1"/>
    </source>
</evidence>